<dbReference type="InterPro" id="IPR000055">
    <property type="entry name" value="Restrct_endonuc_typeI_TRD"/>
</dbReference>
<proteinExistence type="inferred from homology"/>
<dbReference type="RefSeq" id="WP_095405294.1">
    <property type="nucleotide sequence ID" value="NZ_NOJZ02000023.1"/>
</dbReference>
<dbReference type="PANTHER" id="PTHR30408">
    <property type="entry name" value="TYPE-1 RESTRICTION ENZYME ECOKI SPECIFICITY PROTEIN"/>
    <property type="match status" value="1"/>
</dbReference>
<dbReference type="PANTHER" id="PTHR30408:SF12">
    <property type="entry name" value="TYPE I RESTRICTION ENZYME MJAVIII SPECIFICITY SUBUNIT"/>
    <property type="match status" value="1"/>
</dbReference>
<protein>
    <submittedName>
        <fullName evidence="5">Restriction endonuclease subunit S</fullName>
    </submittedName>
</protein>
<sequence length="391" mass="45302">MNKTPKLRFKEFSGDWNKKRLSEIASIKGGYAFKSKEFSNYKDKYQVIKMGNLYQNQLLLDRSPSYKKEITEKEEQYLLKSGDIIITLTGTVGKKDFGYSYRISDEKNLLLNQRLGLIRNKENISDDRFLKYTVLDKFFLDQFFESSVGGTGNQANVSTKNMEEFYVYSPKLEEQEKIASFFSLIDDKISLQGEKVEALKDYKTGMMQKIFSRVLRFKDDDGRDYPEWEEKKLGDLLKYISSGKTKSKNEEGRYKVYGSMGVIGYTENKEYEGEHILIARVGANAGTVNIINEPCGISDNTLAVKCNEVIDCRFLYYKLNQYNLSRLVFGSGQPLITGGQVKDIKVYVPTLNEQIKISKYLYVLENKLKKEQEKLDYLNEYKKGLLQQMFV</sequence>
<dbReference type="CDD" id="cd17278">
    <property type="entry name" value="RMtype1_S_LdeBORF1052P-TRD2-CR2"/>
    <property type="match status" value="1"/>
</dbReference>
<keyword evidence="5" id="KW-0540">Nuclease</keyword>
<dbReference type="CDD" id="cd17266">
    <property type="entry name" value="RMtype1_S_Sau1132ORF3780P-TRD2-CR2_like"/>
    <property type="match status" value="1"/>
</dbReference>
<keyword evidence="2" id="KW-0680">Restriction system</keyword>
<dbReference type="InterPro" id="IPR044946">
    <property type="entry name" value="Restrct_endonuc_typeI_TRD_sf"/>
</dbReference>
<dbReference type="GO" id="GO:0009307">
    <property type="term" value="P:DNA restriction-modification system"/>
    <property type="evidence" value="ECO:0007669"/>
    <property type="project" value="UniProtKB-KW"/>
</dbReference>
<keyword evidence="5" id="KW-0378">Hydrolase</keyword>
<dbReference type="GO" id="GO:0003677">
    <property type="term" value="F:DNA binding"/>
    <property type="evidence" value="ECO:0007669"/>
    <property type="project" value="UniProtKB-KW"/>
</dbReference>
<evidence type="ECO:0000313" key="5">
    <source>
        <dbReference type="EMBL" id="RDY22925.1"/>
    </source>
</evidence>
<dbReference type="Pfam" id="PF01420">
    <property type="entry name" value="Methylase_S"/>
    <property type="match status" value="2"/>
</dbReference>
<dbReference type="GO" id="GO:0004519">
    <property type="term" value="F:endonuclease activity"/>
    <property type="evidence" value="ECO:0007669"/>
    <property type="project" value="UniProtKB-KW"/>
</dbReference>
<evidence type="ECO:0000256" key="1">
    <source>
        <dbReference type="ARBA" id="ARBA00010923"/>
    </source>
</evidence>
<keyword evidence="5" id="KW-0255">Endonuclease</keyword>
<dbReference type="Gene3D" id="1.10.287.1120">
    <property type="entry name" value="Bipartite methylase S protein"/>
    <property type="match status" value="1"/>
</dbReference>
<keyword evidence="6" id="KW-1185">Reference proteome</keyword>
<evidence type="ECO:0000313" key="6">
    <source>
        <dbReference type="Proteomes" id="UP000243494"/>
    </source>
</evidence>
<accession>A0A371IR17</accession>
<feature type="domain" description="Type I restriction modification DNA specificity" evidence="4">
    <location>
        <begin position="15"/>
        <end position="199"/>
    </location>
</feature>
<name>A0A371IR17_9FIRM</name>
<evidence type="ECO:0000256" key="3">
    <source>
        <dbReference type="ARBA" id="ARBA00023125"/>
    </source>
</evidence>
<comment type="similarity">
    <text evidence="1">Belongs to the type-I restriction system S methylase family.</text>
</comment>
<dbReference type="AlphaFoldDB" id="A0A371IR17"/>
<comment type="caution">
    <text evidence="5">The sequence shown here is derived from an EMBL/GenBank/DDBJ whole genome shotgun (WGS) entry which is preliminary data.</text>
</comment>
<organism evidence="5 6">
    <name type="scientific">Romboutsia maritimum</name>
    <dbReference type="NCBI Taxonomy" id="2020948"/>
    <lineage>
        <taxon>Bacteria</taxon>
        <taxon>Bacillati</taxon>
        <taxon>Bacillota</taxon>
        <taxon>Clostridia</taxon>
        <taxon>Peptostreptococcales</taxon>
        <taxon>Peptostreptococcaceae</taxon>
        <taxon>Romboutsia</taxon>
    </lineage>
</organism>
<dbReference type="Gene3D" id="3.90.220.20">
    <property type="entry name" value="DNA methylase specificity domains"/>
    <property type="match status" value="2"/>
</dbReference>
<feature type="domain" description="Type I restriction modification DNA specificity" evidence="4">
    <location>
        <begin position="227"/>
        <end position="374"/>
    </location>
</feature>
<dbReference type="EMBL" id="NOJZ02000023">
    <property type="protein sequence ID" value="RDY22925.1"/>
    <property type="molecule type" value="Genomic_DNA"/>
</dbReference>
<reference evidence="5 6" key="1">
    <citation type="journal article" date="2017" name="Genome Announc.">
        <title>Draft Genome Sequence of Romboutsia maritimum sp. nov. Strain CCRI-22766(T), Isolated from Coastal Estuarine Mud.</title>
        <authorList>
            <person name="Maheux A.F."/>
            <person name="Boudreau D.K."/>
            <person name="Berube E."/>
            <person name="Boissinot M."/>
            <person name="Raymond F."/>
            <person name="Brodeur S."/>
            <person name="Corbeil J."/>
            <person name="Brightwell G."/>
            <person name="Broda D."/>
            <person name="Omar R.F."/>
            <person name="Bergeron M.G."/>
        </authorList>
    </citation>
    <scope>NUCLEOTIDE SEQUENCE [LARGE SCALE GENOMIC DNA]</scope>
    <source>
        <strain evidence="5 6">CCRI-22766</strain>
    </source>
</reference>
<dbReference type="OrthoDB" id="9811611at2"/>
<dbReference type="Proteomes" id="UP000243494">
    <property type="component" value="Unassembled WGS sequence"/>
</dbReference>
<keyword evidence="3" id="KW-0238">DNA-binding</keyword>
<evidence type="ECO:0000259" key="4">
    <source>
        <dbReference type="Pfam" id="PF01420"/>
    </source>
</evidence>
<dbReference type="InterPro" id="IPR052021">
    <property type="entry name" value="Type-I_RS_S_subunit"/>
</dbReference>
<evidence type="ECO:0000256" key="2">
    <source>
        <dbReference type="ARBA" id="ARBA00022747"/>
    </source>
</evidence>
<gene>
    <name evidence="5" type="ORF">CHF27_010935</name>
</gene>
<dbReference type="SUPFAM" id="SSF116734">
    <property type="entry name" value="DNA methylase specificity domain"/>
    <property type="match status" value="2"/>
</dbReference>